<feature type="compositionally biased region" description="Basic and acidic residues" evidence="4">
    <location>
        <begin position="572"/>
        <end position="620"/>
    </location>
</feature>
<feature type="compositionally biased region" description="Polar residues" evidence="4">
    <location>
        <begin position="932"/>
        <end position="941"/>
    </location>
</feature>
<feature type="compositionally biased region" description="Basic and acidic residues" evidence="4">
    <location>
        <begin position="871"/>
        <end position="882"/>
    </location>
</feature>
<keyword evidence="6" id="KW-1185">Reference proteome</keyword>
<evidence type="ECO:0000256" key="4">
    <source>
        <dbReference type="SAM" id="MobiDB-lite"/>
    </source>
</evidence>
<evidence type="ECO:0000256" key="2">
    <source>
        <dbReference type="ARBA" id="ARBA00022803"/>
    </source>
</evidence>
<organism evidence="5">
    <name type="scientific">Notodromas monacha</name>
    <dbReference type="NCBI Taxonomy" id="399045"/>
    <lineage>
        <taxon>Eukaryota</taxon>
        <taxon>Metazoa</taxon>
        <taxon>Ecdysozoa</taxon>
        <taxon>Arthropoda</taxon>
        <taxon>Crustacea</taxon>
        <taxon>Oligostraca</taxon>
        <taxon>Ostracoda</taxon>
        <taxon>Podocopa</taxon>
        <taxon>Podocopida</taxon>
        <taxon>Cypridocopina</taxon>
        <taxon>Cypridoidea</taxon>
        <taxon>Cyprididae</taxon>
        <taxon>Notodromas</taxon>
    </lineage>
</organism>
<dbReference type="EMBL" id="OA882110">
    <property type="protein sequence ID" value="CAD7272888.1"/>
    <property type="molecule type" value="Genomic_DNA"/>
</dbReference>
<feature type="region of interest" description="Disordered" evidence="4">
    <location>
        <begin position="1215"/>
        <end position="1234"/>
    </location>
</feature>
<accession>A0A7R9BFA2</accession>
<feature type="compositionally biased region" description="Basic and acidic residues" evidence="4">
    <location>
        <begin position="891"/>
        <end position="906"/>
    </location>
</feature>
<evidence type="ECO:0000256" key="3">
    <source>
        <dbReference type="PROSITE-ProRule" id="PRU00339"/>
    </source>
</evidence>
<feature type="compositionally biased region" description="Acidic residues" evidence="4">
    <location>
        <begin position="1328"/>
        <end position="1343"/>
    </location>
</feature>
<feature type="compositionally biased region" description="Basic and acidic residues" evidence="4">
    <location>
        <begin position="997"/>
        <end position="1031"/>
    </location>
</feature>
<gene>
    <name evidence="5" type="ORF">NMOB1V02_LOCUS803</name>
</gene>
<feature type="compositionally biased region" description="Basic and acidic residues" evidence="4">
    <location>
        <begin position="1363"/>
        <end position="1384"/>
    </location>
</feature>
<evidence type="ECO:0000313" key="5">
    <source>
        <dbReference type="EMBL" id="CAD7272888.1"/>
    </source>
</evidence>
<evidence type="ECO:0000313" key="6">
    <source>
        <dbReference type="Proteomes" id="UP000678499"/>
    </source>
</evidence>
<feature type="compositionally biased region" description="Basic residues" evidence="4">
    <location>
        <begin position="550"/>
        <end position="571"/>
    </location>
</feature>
<feature type="region of interest" description="Disordered" evidence="4">
    <location>
        <begin position="17"/>
        <end position="40"/>
    </location>
</feature>
<dbReference type="GO" id="GO:0060090">
    <property type="term" value="F:molecular adaptor activity"/>
    <property type="evidence" value="ECO:0007669"/>
    <property type="project" value="TreeGrafter"/>
</dbReference>
<feature type="compositionally biased region" description="Basic and acidic residues" evidence="4">
    <location>
        <begin position="635"/>
        <end position="650"/>
    </location>
</feature>
<feature type="region of interest" description="Disordered" evidence="4">
    <location>
        <begin position="870"/>
        <end position="945"/>
    </location>
</feature>
<dbReference type="PROSITE" id="PS50005">
    <property type="entry name" value="TPR"/>
    <property type="match status" value="3"/>
</dbReference>
<dbReference type="EMBL" id="CAJPEX010000073">
    <property type="protein sequence ID" value="CAG0913040.1"/>
    <property type="molecule type" value="Genomic_DNA"/>
</dbReference>
<feature type="compositionally biased region" description="Basic and acidic residues" evidence="4">
    <location>
        <begin position="1423"/>
        <end position="1434"/>
    </location>
</feature>
<dbReference type="SMART" id="SM00028">
    <property type="entry name" value="TPR"/>
    <property type="match status" value="3"/>
</dbReference>
<feature type="region of interest" description="Disordered" evidence="4">
    <location>
        <begin position="1253"/>
        <end position="1533"/>
    </location>
</feature>
<feature type="compositionally biased region" description="Basic and acidic residues" evidence="4">
    <location>
        <begin position="1273"/>
        <end position="1298"/>
    </location>
</feature>
<dbReference type="InterPro" id="IPR019734">
    <property type="entry name" value="TPR_rpt"/>
</dbReference>
<dbReference type="PANTHER" id="PTHR45831">
    <property type="entry name" value="LD24721P"/>
    <property type="match status" value="1"/>
</dbReference>
<dbReference type="OrthoDB" id="2335338at2759"/>
<dbReference type="InterPro" id="IPR011990">
    <property type="entry name" value="TPR-like_helical_dom_sf"/>
</dbReference>
<protein>
    <recommendedName>
        <fullName evidence="7">Tetratricopeptide repeat protein 14</fullName>
    </recommendedName>
</protein>
<dbReference type="GO" id="GO:0016020">
    <property type="term" value="C:membrane"/>
    <property type="evidence" value="ECO:0007669"/>
    <property type="project" value="TreeGrafter"/>
</dbReference>
<feature type="compositionally biased region" description="Polar residues" evidence="4">
    <location>
        <begin position="1512"/>
        <end position="1533"/>
    </location>
</feature>
<sequence length="1612" mass="181945">MSLLEKFFAKVGGVKLPDAPTTSLPSSRRNDSPDIIEISEPVPKSFTPKSVTLTKLERKLPPRYFNKAEDAAFKFREQTLRSSAEERNPVLPKKIMGLRKTNRFTKRKIGPKLTLTPSIGLYFPETRLASFMKNAACGQDVLVVTEKSTLRYLCGNLEVHVVGWYWDSTPVPMWDHEIRGSISRNQWPSTKDYKFPEPGDYLMCSVSSLSRLRSLKFVDLTLKNQGGTKYGRISPKSLSYMQSELQMEWKNVKIPKYHTVLKTSQTLEDPETLELLSRSIDVPKFACSFLQGVKPLDMKDFNQKQNSATANVFYSHGCALMKARRLPEALSTLENAVKHNPKNADFYVARSVIHQESEQYTKALEDLYKAIELNPDHETAYNFLGVLYVTLGKRFAMEGNTTDALLILEKCMKYDPGNEEAKRMLSDLRSSRKLHGRSSNDRIESVIGMMKFSVPDREDELEILHQRRRLPPPPPRISYPPPVFPSFHLPGYPPLPMFLPPPPVADVEWERKTNDFLAAAKSRSSRRSRSPVVRVDRKRSRSRSHEHSRQTRRRRSLSRSRDRIHRRRSRSRSRDRPSVHDRVGSRDRRGDLRDVLRDRRQETDKSPKDDSKRAKSREISKGANESGGQQSGELFSRRSPDAAKKQSEERGVSLVIRREFGDKSNRAIQEVVSAEVPRVERPEKVLEPVYYPEMRKNKSDSRSAPARRFIERPEEIEVLDERNVPATKDRPEEIQVIDVEPLSVVRRKNLCLETDQELKKMWEHWIRVCNDRRKTFGTKFLLWFKDCVRFDKDYENMGAKFAFPFFCVGAVEYFVQLYEDHSLDWLIERDFVKRYYKTRENPDLKAYVKDIYLKVIMALRIGDGVTSVLSSRRDSNESKRTIESSSGTSKNPEELKRRIEDLKKSIESSSQKHLGPSAAKSLDEAKRKVQSLIKSMHSSPQLKAAENQEDLKRRMNALQQTINSLSAKRPEPSKSNSSKNAEETKQKSAPGGSPWQKNRDDLKRKGDDERKSVDSSKQRAEDAGKAVKKPRVEVSKKAGLIPLPKEKSPEVVDLCDAMSPVSEETVSEIPKPPKRIQLDGSVVPGEEVFELDGGVFSRDDLLWPPQDVPVRPPLSQDLMNACATYGNYMKSYCVPLNDFTKYKLLRSPWVDEKWFGGPSAKGAEELLIEAIKAAEKTKKEEEVKQAPKVEKAIKRTTLSANAIVKKQPVSYINKSAEETEKGKPTPKKLSPLPVDPKLKSLLEQIKTVSATLGGLVKNKQIQKNSSTENSSETQEKQPKETKESKEAEPEAVKTTAEKPDEDEVMLLETSFSSEPDFCVVDEAHPDQENDSLEEPLEKADEEEPAKKPEEETSSAEIDFCVIDEAKPDEEEKNKAEELSKKSDDNQTVASGEMDFCVIDEAKPDQEEEKTENSAENQPIQGKKVAEEPAKKQEEASVTAEIDFSVIDEAPNSVEAVREDPVEDCSEVVESIGNEPEHSDSMSPVKSIASGEILSGDGLSPAVPKNDAEPSDVNLSSVDAETGANNPPVSTTAPVNIASVTPNILTCESGVSEEISCEKLSEIEGEKQGTGFVGGSEEKVAEMMEKMLIGTQDEDMPEPVNPSVPVEEAKETP</sequence>
<feature type="region of interest" description="Disordered" evidence="4">
    <location>
        <begin position="518"/>
        <end position="650"/>
    </location>
</feature>
<evidence type="ECO:0000256" key="1">
    <source>
        <dbReference type="ARBA" id="ARBA00022737"/>
    </source>
</evidence>
<keyword evidence="1" id="KW-0677">Repeat</keyword>
<evidence type="ECO:0008006" key="7">
    <source>
        <dbReference type="Google" id="ProtNLM"/>
    </source>
</evidence>
<reference evidence="5" key="1">
    <citation type="submission" date="2020-11" db="EMBL/GenBank/DDBJ databases">
        <authorList>
            <person name="Tran Van P."/>
        </authorList>
    </citation>
    <scope>NUCLEOTIDE SEQUENCE</scope>
</reference>
<feature type="region of interest" description="Disordered" evidence="4">
    <location>
        <begin position="1589"/>
        <end position="1612"/>
    </location>
</feature>
<dbReference type="InterPro" id="IPR047150">
    <property type="entry name" value="SGT"/>
</dbReference>
<dbReference type="PANTHER" id="PTHR45831:SF2">
    <property type="entry name" value="LD24721P"/>
    <property type="match status" value="1"/>
</dbReference>
<dbReference type="Proteomes" id="UP000678499">
    <property type="component" value="Unassembled WGS sequence"/>
</dbReference>
<dbReference type="SUPFAM" id="SSF48452">
    <property type="entry name" value="TPR-like"/>
    <property type="match status" value="1"/>
</dbReference>
<dbReference type="Gene3D" id="1.25.40.10">
    <property type="entry name" value="Tetratricopeptide repeat domain"/>
    <property type="match status" value="1"/>
</dbReference>
<proteinExistence type="predicted"/>
<dbReference type="Pfam" id="PF13181">
    <property type="entry name" value="TPR_8"/>
    <property type="match status" value="1"/>
</dbReference>
<feature type="repeat" description="TPR" evidence="3">
    <location>
        <begin position="310"/>
        <end position="343"/>
    </location>
</feature>
<feature type="repeat" description="TPR" evidence="3">
    <location>
        <begin position="344"/>
        <end position="377"/>
    </location>
</feature>
<feature type="repeat" description="TPR" evidence="3">
    <location>
        <begin position="385"/>
        <end position="418"/>
    </location>
</feature>
<dbReference type="GO" id="GO:0072380">
    <property type="term" value="C:TRC complex"/>
    <property type="evidence" value="ECO:0007669"/>
    <property type="project" value="TreeGrafter"/>
</dbReference>
<dbReference type="GO" id="GO:0006620">
    <property type="term" value="P:post-translational protein targeting to endoplasmic reticulum membrane"/>
    <property type="evidence" value="ECO:0007669"/>
    <property type="project" value="TreeGrafter"/>
</dbReference>
<feature type="region of interest" description="Disordered" evidence="4">
    <location>
        <begin position="963"/>
        <end position="1031"/>
    </location>
</feature>
<feature type="compositionally biased region" description="Low complexity" evidence="4">
    <location>
        <begin position="1262"/>
        <end position="1272"/>
    </location>
</feature>
<name>A0A7R9BFA2_9CRUS</name>
<keyword evidence="2 3" id="KW-0802">TPR repeat</keyword>